<proteinExistence type="predicted"/>
<organism evidence="1">
    <name type="scientific">Chromera velia CCMP2878</name>
    <dbReference type="NCBI Taxonomy" id="1169474"/>
    <lineage>
        <taxon>Eukaryota</taxon>
        <taxon>Sar</taxon>
        <taxon>Alveolata</taxon>
        <taxon>Colpodellida</taxon>
        <taxon>Chromeraceae</taxon>
        <taxon>Chromera</taxon>
    </lineage>
</organism>
<accession>A0A0G4HY88</accession>
<gene>
    <name evidence="1" type="ORF">Cvel_33483</name>
</gene>
<evidence type="ECO:0000313" key="1">
    <source>
        <dbReference type="EMBL" id="CEM49491.1"/>
    </source>
</evidence>
<protein>
    <submittedName>
        <fullName evidence="1">Uncharacterized protein</fullName>
    </submittedName>
</protein>
<sequence length="242" mass="28269">MELPWQFARVAPFLSVRNFLSCRQAKRKWYEEFEKCRYFCFLSPKSLLPLVVWRSPDKFKVERSHSDVAVLQEIRQPWDPSKRLYYACQIGFQWIESATFLLEDSKTGDVCSLCPGREDPQGGFKVRQTRLSFLKSSEGHEKDLILQKHTETRETRRGKITEEAKGEEQEENCSVVSTNGLYFRRGYELRCADSLTFHQSHSHYSEPFEEWVGLKTALWEALQQGALVDSASMDVLDKRQPL</sequence>
<dbReference type="AlphaFoldDB" id="A0A0G4HY88"/>
<dbReference type="VEuPathDB" id="CryptoDB:Cvel_33483"/>
<reference evidence="1" key="1">
    <citation type="submission" date="2014-11" db="EMBL/GenBank/DDBJ databases">
        <authorList>
            <person name="Otto D Thomas"/>
            <person name="Naeem Raeece"/>
        </authorList>
    </citation>
    <scope>NUCLEOTIDE SEQUENCE</scope>
</reference>
<dbReference type="EMBL" id="CDMZ01004353">
    <property type="protein sequence ID" value="CEM49491.1"/>
    <property type="molecule type" value="Genomic_DNA"/>
</dbReference>
<name>A0A0G4HY88_9ALVE</name>